<protein>
    <submittedName>
        <fullName evidence="1">Uncharacterized protein</fullName>
    </submittedName>
</protein>
<reference evidence="1" key="1">
    <citation type="submission" date="2014-09" db="EMBL/GenBank/DDBJ databases">
        <authorList>
            <person name="Magalhaes I.L.F."/>
            <person name="Oliveira U."/>
            <person name="Santos F.R."/>
            <person name="Vidigal T.H.D.A."/>
            <person name="Brescovit A.D."/>
            <person name="Santos A.J."/>
        </authorList>
    </citation>
    <scope>NUCLEOTIDE SEQUENCE</scope>
    <source>
        <tissue evidence="1">Shoot tissue taken approximately 20 cm above the soil surface</tissue>
    </source>
</reference>
<sequence>MIVLAELENGVLWVSRGRRRSRSCPTPLLGALMRGEIGVGQPGVVVVSFSDRLRNSCMQQVQMPFLISSGSGKRKWHLKKHPLSN</sequence>
<reference evidence="1" key="2">
    <citation type="journal article" date="2015" name="Data Brief">
        <title>Shoot transcriptome of the giant reed, Arundo donax.</title>
        <authorList>
            <person name="Barrero R.A."/>
            <person name="Guerrero F.D."/>
            <person name="Moolhuijzen P."/>
            <person name="Goolsby J.A."/>
            <person name="Tidwell J."/>
            <person name="Bellgard S.E."/>
            <person name="Bellgard M.I."/>
        </authorList>
    </citation>
    <scope>NUCLEOTIDE SEQUENCE</scope>
    <source>
        <tissue evidence="1">Shoot tissue taken approximately 20 cm above the soil surface</tissue>
    </source>
</reference>
<proteinExistence type="predicted"/>
<accession>A0A0A9AFS6</accession>
<evidence type="ECO:0000313" key="1">
    <source>
        <dbReference type="EMBL" id="JAD45952.1"/>
    </source>
</evidence>
<name>A0A0A9AFS6_ARUDO</name>
<organism evidence="1">
    <name type="scientific">Arundo donax</name>
    <name type="common">Giant reed</name>
    <name type="synonym">Donax arundinaceus</name>
    <dbReference type="NCBI Taxonomy" id="35708"/>
    <lineage>
        <taxon>Eukaryota</taxon>
        <taxon>Viridiplantae</taxon>
        <taxon>Streptophyta</taxon>
        <taxon>Embryophyta</taxon>
        <taxon>Tracheophyta</taxon>
        <taxon>Spermatophyta</taxon>
        <taxon>Magnoliopsida</taxon>
        <taxon>Liliopsida</taxon>
        <taxon>Poales</taxon>
        <taxon>Poaceae</taxon>
        <taxon>PACMAD clade</taxon>
        <taxon>Arundinoideae</taxon>
        <taxon>Arundineae</taxon>
        <taxon>Arundo</taxon>
    </lineage>
</organism>
<dbReference type="EMBL" id="GBRH01251943">
    <property type="protein sequence ID" value="JAD45952.1"/>
    <property type="molecule type" value="Transcribed_RNA"/>
</dbReference>
<dbReference type="AlphaFoldDB" id="A0A0A9AFS6"/>